<protein>
    <submittedName>
        <fullName evidence="1">Uncharacterized protein</fullName>
    </submittedName>
</protein>
<dbReference type="InterPro" id="IPR007679">
    <property type="entry name" value="DUF569"/>
</dbReference>
<dbReference type="PANTHER" id="PTHR31205:SF94">
    <property type="entry name" value="OS06G0161900 PROTEIN"/>
    <property type="match status" value="1"/>
</dbReference>
<proteinExistence type="predicted"/>
<name>M8CZZ8_AEGTA</name>
<dbReference type="PANTHER" id="PTHR31205">
    <property type="entry name" value="ACTIN CROSS-LINKING PROTEIN (DUF569)"/>
    <property type="match status" value="1"/>
</dbReference>
<dbReference type="SUPFAM" id="SSF50405">
    <property type="entry name" value="Actin-crosslinking proteins"/>
    <property type="match status" value="1"/>
</dbReference>
<dbReference type="AlphaFoldDB" id="M8CZZ8"/>
<dbReference type="Pfam" id="PF04601">
    <property type="entry name" value="DUF569"/>
    <property type="match status" value="1"/>
</dbReference>
<dbReference type="EnsemblPlants" id="EMT33297">
    <property type="protein sequence ID" value="EMT33297"/>
    <property type="gene ID" value="F775_01812"/>
</dbReference>
<evidence type="ECO:0000313" key="1">
    <source>
        <dbReference type="EnsemblPlants" id="EMT33297"/>
    </source>
</evidence>
<dbReference type="InterPro" id="IPR008999">
    <property type="entry name" value="Actin-crosslinking"/>
</dbReference>
<accession>M8CZZ8</accession>
<reference evidence="1" key="1">
    <citation type="submission" date="2015-06" db="UniProtKB">
        <authorList>
            <consortium name="EnsemblPlants"/>
        </authorList>
    </citation>
    <scope>IDENTIFICATION</scope>
</reference>
<dbReference type="CDD" id="cd23340">
    <property type="entry name" value="beta-trefoil_FSCN_ACP-like"/>
    <property type="match status" value="1"/>
</dbReference>
<organism evidence="1">
    <name type="scientific">Aegilops tauschii</name>
    <name type="common">Tausch's goatgrass</name>
    <name type="synonym">Aegilops squarrosa</name>
    <dbReference type="NCBI Taxonomy" id="37682"/>
    <lineage>
        <taxon>Eukaryota</taxon>
        <taxon>Viridiplantae</taxon>
        <taxon>Streptophyta</taxon>
        <taxon>Embryophyta</taxon>
        <taxon>Tracheophyta</taxon>
        <taxon>Spermatophyta</taxon>
        <taxon>Magnoliopsida</taxon>
        <taxon>Liliopsida</taxon>
        <taxon>Poales</taxon>
        <taxon>Poaceae</taxon>
        <taxon>BOP clade</taxon>
        <taxon>Pooideae</taxon>
        <taxon>Triticodae</taxon>
        <taxon>Triticeae</taxon>
        <taxon>Triticinae</taxon>
        <taxon>Aegilops</taxon>
    </lineage>
</organism>
<sequence length="140" mass="15908">MDRFQEGHHVRLRSRVQRNYLHAADDGESVTLSQLRASMNTAWAVHIYHGDDGPYLLLHSAAHGRYLAAMATPARLGHRGLRVELRDYDQPGVEAVMWQAVGKFFFFLTLLLIFGLPPNWLIISANSAYNELRHPDVDAE</sequence>